<dbReference type="RefSeq" id="WP_174962472.1">
    <property type="nucleotide sequence ID" value="NZ_JAENHZ010000008.1"/>
</dbReference>
<dbReference type="Proteomes" id="UP000611459">
    <property type="component" value="Unassembled WGS sequence"/>
</dbReference>
<reference evidence="1" key="1">
    <citation type="submission" date="2021-01" db="EMBL/GenBank/DDBJ databases">
        <title>Outbreak of Burkholderia contaminns endophthalmitis traced to a clinical ventilation system.</title>
        <authorList>
            <person name="Lipuma J."/>
            <person name="Spilker T."/>
            <person name="Kratholm J."/>
        </authorList>
    </citation>
    <scope>NUCLEOTIDE SEQUENCE</scope>
    <source>
        <strain evidence="1">HI4954</strain>
    </source>
</reference>
<name>A0AAP1V6K2_9BURK</name>
<dbReference type="Proteomes" id="UP000664048">
    <property type="component" value="Unassembled WGS sequence"/>
</dbReference>
<dbReference type="AlphaFoldDB" id="A0AAP1V6K2"/>
<comment type="caution">
    <text evidence="1">The sequence shown here is derived from an EMBL/GenBank/DDBJ whole genome shotgun (WGS) entry which is preliminary data.</text>
</comment>
<reference evidence="2 4" key="2">
    <citation type="submission" date="2021-03" db="EMBL/GenBank/DDBJ databases">
        <title>Clinical course, treatment and visual outcome of an outbreak of Burkholderia contaminans endophthalmitis following cataract surgery.</title>
        <authorList>
            <person name="Lind C."/>
            <person name="Olsen K."/>
            <person name="Angelsen N.K."/>
            <person name="Krefting E.A."/>
            <person name="Fossen K."/>
            <person name="Gravningen K."/>
            <person name="Depoorter E."/>
            <person name="Vandamme P."/>
            <person name="Bertelsen G."/>
        </authorList>
    </citation>
    <scope>NUCLEOTIDE SEQUENCE [LARGE SCALE GENOMIC DNA]</scope>
    <source>
        <strain evidence="2 4">51242556</strain>
    </source>
</reference>
<evidence type="ECO:0000313" key="1">
    <source>
        <dbReference type="EMBL" id="MBK1932027.1"/>
    </source>
</evidence>
<sequence length="259" mass="28111">MTIVNNGSIQVLKDELTRLLDSWTATMNEEQAKCRVDSVGIAAGIRGCIHGLRVVLRALSVQYHDDGPGSEALECLMDVVSHHSNIVAGFAAQRLAAEDAEDNDTVAHWNHEINVADRMKSQAERALASIAQPGATTGSQPAAWFVEGLTSTNERAPSVWIRREHAEAAASALYKASIEPLVRRAARSDRIGKLPADLIQRCRELVELSETANSPQVALRALAATYSLEISAHDRRNMAVSQTHTEAMRALIEANSSVK</sequence>
<accession>A0AAP1V6K2</accession>
<keyword evidence="4" id="KW-1185">Reference proteome</keyword>
<gene>
    <name evidence="2" type="ORF">J4M89_25580</name>
    <name evidence="1" type="ORF">JIN94_19245</name>
</gene>
<organism evidence="1 3">
    <name type="scientific">Burkholderia contaminans</name>
    <dbReference type="NCBI Taxonomy" id="488447"/>
    <lineage>
        <taxon>Bacteria</taxon>
        <taxon>Pseudomonadati</taxon>
        <taxon>Pseudomonadota</taxon>
        <taxon>Betaproteobacteria</taxon>
        <taxon>Burkholderiales</taxon>
        <taxon>Burkholderiaceae</taxon>
        <taxon>Burkholderia</taxon>
        <taxon>Burkholderia cepacia complex</taxon>
    </lineage>
</organism>
<dbReference type="EMBL" id="JAENIB010000007">
    <property type="protein sequence ID" value="MBK1932027.1"/>
    <property type="molecule type" value="Genomic_DNA"/>
</dbReference>
<protein>
    <submittedName>
        <fullName evidence="1">Uncharacterized protein</fullName>
    </submittedName>
</protein>
<evidence type="ECO:0000313" key="3">
    <source>
        <dbReference type="Proteomes" id="UP000611459"/>
    </source>
</evidence>
<dbReference type="EMBL" id="JAGEMX010000009">
    <property type="protein sequence ID" value="MBO1832762.1"/>
    <property type="molecule type" value="Genomic_DNA"/>
</dbReference>
<proteinExistence type="predicted"/>
<evidence type="ECO:0000313" key="2">
    <source>
        <dbReference type="EMBL" id="MBO1832762.1"/>
    </source>
</evidence>
<evidence type="ECO:0000313" key="4">
    <source>
        <dbReference type="Proteomes" id="UP000664048"/>
    </source>
</evidence>